<dbReference type="AlphaFoldDB" id="A0A9E7ADL2"/>
<dbReference type="EMBL" id="CP097092">
    <property type="protein sequence ID" value="UQF78618.1"/>
    <property type="molecule type" value="Genomic_DNA"/>
</dbReference>
<dbReference type="SUPFAM" id="SSF52266">
    <property type="entry name" value="SGNH hydrolase"/>
    <property type="match status" value="1"/>
</dbReference>
<sequence length="91" mass="10156">MYADTRVVVLTPTPHFEDAYPTHPYSCYAEIPQIIEEVAGKFGLQCISGEKLLPQEKKYFADDVHPNSKGAALLAKNLFEALKQPAQDSLF</sequence>
<evidence type="ECO:0000313" key="2">
    <source>
        <dbReference type="Proteomes" id="UP000831562"/>
    </source>
</evidence>
<reference evidence="1" key="1">
    <citation type="submission" date="2022-05" db="EMBL/GenBank/DDBJ databases">
        <title>Using nanopore sequencing to obtain complete genomes from saliva samples.</title>
        <authorList>
            <person name="Baker J.L."/>
        </authorList>
    </citation>
    <scope>NUCLEOTIDE SEQUENCE</scope>
    <source>
        <strain evidence="1">JCVI-JB-Lp32</strain>
    </source>
</reference>
<name>A0A9E7ADL2_9ACTN</name>
<accession>A0A9E7ADL2</accession>
<organism evidence="1 2">
    <name type="scientific">Lancefieldella parvula</name>
    <dbReference type="NCBI Taxonomy" id="1382"/>
    <lineage>
        <taxon>Bacteria</taxon>
        <taxon>Bacillati</taxon>
        <taxon>Actinomycetota</taxon>
        <taxon>Coriobacteriia</taxon>
        <taxon>Coriobacteriales</taxon>
        <taxon>Atopobiaceae</taxon>
        <taxon>Lancefieldella</taxon>
    </lineage>
</organism>
<dbReference type="Gene3D" id="3.40.50.1110">
    <property type="entry name" value="SGNH hydrolase"/>
    <property type="match status" value="1"/>
</dbReference>
<protein>
    <recommendedName>
        <fullName evidence="3">SGNH hydrolase-type esterase domain-containing protein</fullName>
    </recommendedName>
</protein>
<dbReference type="InterPro" id="IPR036514">
    <property type="entry name" value="SGNH_hydro_sf"/>
</dbReference>
<dbReference type="Proteomes" id="UP000831562">
    <property type="component" value="Chromosome"/>
</dbReference>
<evidence type="ECO:0000313" key="1">
    <source>
        <dbReference type="EMBL" id="UQF78618.1"/>
    </source>
</evidence>
<evidence type="ECO:0008006" key="3">
    <source>
        <dbReference type="Google" id="ProtNLM"/>
    </source>
</evidence>
<gene>
    <name evidence="1" type="ORF">M3I19_02750</name>
</gene>
<proteinExistence type="predicted"/>